<proteinExistence type="inferred from homology"/>
<evidence type="ECO:0000313" key="7">
    <source>
        <dbReference type="Proteomes" id="UP001235939"/>
    </source>
</evidence>
<evidence type="ECO:0000256" key="3">
    <source>
        <dbReference type="ARBA" id="ARBA00023098"/>
    </source>
</evidence>
<feature type="domain" description="Tyrosine specific protein phosphatases" evidence="4">
    <location>
        <begin position="233"/>
        <end position="270"/>
    </location>
</feature>
<dbReference type="InterPro" id="IPR029021">
    <property type="entry name" value="Prot-tyrosine_phosphatase-like"/>
</dbReference>
<dbReference type="InterPro" id="IPR030564">
    <property type="entry name" value="Myotubularin"/>
</dbReference>
<organism evidence="6 7">
    <name type="scientific">Cordylochernes scorpioides</name>
    <dbReference type="NCBI Taxonomy" id="51811"/>
    <lineage>
        <taxon>Eukaryota</taxon>
        <taxon>Metazoa</taxon>
        <taxon>Ecdysozoa</taxon>
        <taxon>Arthropoda</taxon>
        <taxon>Chelicerata</taxon>
        <taxon>Arachnida</taxon>
        <taxon>Pseudoscorpiones</taxon>
        <taxon>Cheliferoidea</taxon>
        <taxon>Chernetidae</taxon>
        <taxon>Cordylochernes</taxon>
    </lineage>
</organism>
<dbReference type="InterPro" id="IPR010569">
    <property type="entry name" value="Myotubularin-like_Pase_dom"/>
</dbReference>
<sequence>MEEDNNVVSSQQAMEEHSLQLLPGEEVTFQCAEEGCKLSNYRFFYTSSPDTLCHIPLNNIDSLEIQANILNITCKEGPLYSCSLASVASFRHSQRIPTIVWRHQGNGMVLARCSQPAVSMFCYRNQHDEELVQSILQSCAANPGMDPPRNPESTRLLIIDARAYSVAYCNRVRGGGSEYEDYYPNCEVRFMNLPNIHNVRKSFQGLRQTLFCYSDQSRWLSQLENTNWLMYMSNLLKTVVQVVEAVEDDCRPVLVHCSDGWDRTPQIIALAELCLDPYYRTTAGFQILVEREWVSFGHKFADRCGHPGCCNDVNERCQVFLQFLDCVYQLQAQFPCHFEFNARYLDHQAHQSSPVAAPEEEFEFLSLEDCPNFCLNHQFQCR</sequence>
<dbReference type="EMBL" id="CP092882">
    <property type="protein sequence ID" value="UYV81300.1"/>
    <property type="molecule type" value="Genomic_DNA"/>
</dbReference>
<comment type="subcellular location">
    <subcellularLocation>
        <location evidence="1">Endomembrane system</location>
        <topology evidence="1">Peripheral membrane protein</topology>
    </subcellularLocation>
</comment>
<dbReference type="PROSITE" id="PS00383">
    <property type="entry name" value="TYR_PHOSPHATASE_1"/>
    <property type="match status" value="1"/>
</dbReference>
<dbReference type="Gene3D" id="3.90.190.10">
    <property type="entry name" value="Protein tyrosine phosphatase superfamily"/>
    <property type="match status" value="1"/>
</dbReference>
<name>A0ABY6LP77_9ARAC</name>
<dbReference type="PROSITE" id="PS51339">
    <property type="entry name" value="PPASE_MYOTUBULARIN"/>
    <property type="match status" value="1"/>
</dbReference>
<protein>
    <submittedName>
        <fullName evidence="6">MTMR4</fullName>
    </submittedName>
</protein>
<feature type="domain" description="Myotubularin phosphatase" evidence="5">
    <location>
        <begin position="71"/>
        <end position="353"/>
    </location>
</feature>
<keyword evidence="3" id="KW-0443">Lipid metabolism</keyword>
<dbReference type="InterPro" id="IPR016130">
    <property type="entry name" value="Tyr_Pase_AS"/>
</dbReference>
<dbReference type="SMART" id="SM00404">
    <property type="entry name" value="PTPc_motif"/>
    <property type="match status" value="1"/>
</dbReference>
<comment type="similarity">
    <text evidence="2">Belongs to the protein-tyrosine phosphatase family. Non-receptor class myotubularin subfamily.</text>
</comment>
<dbReference type="PROSITE" id="PS50056">
    <property type="entry name" value="TYR_PHOSPHATASE_2"/>
    <property type="match status" value="1"/>
</dbReference>
<evidence type="ECO:0000256" key="1">
    <source>
        <dbReference type="ARBA" id="ARBA00004184"/>
    </source>
</evidence>
<dbReference type="CDD" id="cd14533">
    <property type="entry name" value="PTP-MTMR3-like"/>
    <property type="match status" value="1"/>
</dbReference>
<dbReference type="InterPro" id="IPR000387">
    <property type="entry name" value="Tyr_Pase_dom"/>
</dbReference>
<dbReference type="PANTHER" id="PTHR10807">
    <property type="entry name" value="MYOTUBULARIN-RELATED"/>
    <property type="match status" value="1"/>
</dbReference>
<gene>
    <name evidence="6" type="ORF">LAZ67_20000697</name>
</gene>
<reference evidence="6 7" key="1">
    <citation type="submission" date="2022-01" db="EMBL/GenBank/DDBJ databases">
        <title>A chromosomal length assembly of Cordylochernes scorpioides.</title>
        <authorList>
            <person name="Zeh D."/>
            <person name="Zeh J."/>
        </authorList>
    </citation>
    <scope>NUCLEOTIDE SEQUENCE [LARGE SCALE GENOMIC DNA]</scope>
    <source>
        <strain evidence="6">IN4F17</strain>
        <tissue evidence="6">Whole Body</tissue>
    </source>
</reference>
<evidence type="ECO:0000313" key="6">
    <source>
        <dbReference type="EMBL" id="UYV81300.1"/>
    </source>
</evidence>
<evidence type="ECO:0000259" key="4">
    <source>
        <dbReference type="PROSITE" id="PS50056"/>
    </source>
</evidence>
<evidence type="ECO:0000259" key="5">
    <source>
        <dbReference type="PROSITE" id="PS51339"/>
    </source>
</evidence>
<dbReference type="PANTHER" id="PTHR10807:SF75">
    <property type="entry name" value="PHOSPHATIDYLINOSITOL-3-PHOSPHATE PHOSPHATASE"/>
    <property type="match status" value="1"/>
</dbReference>
<dbReference type="SUPFAM" id="SSF52799">
    <property type="entry name" value="(Phosphotyrosine protein) phosphatases II"/>
    <property type="match status" value="1"/>
</dbReference>
<evidence type="ECO:0000256" key="2">
    <source>
        <dbReference type="ARBA" id="ARBA00007471"/>
    </source>
</evidence>
<keyword evidence="7" id="KW-1185">Reference proteome</keyword>
<dbReference type="InterPro" id="IPR003595">
    <property type="entry name" value="Tyr_Pase_cat"/>
</dbReference>
<dbReference type="Proteomes" id="UP001235939">
    <property type="component" value="Chromosome 20"/>
</dbReference>
<accession>A0ABY6LP77</accession>
<dbReference type="Pfam" id="PF06602">
    <property type="entry name" value="Myotub-related"/>
    <property type="match status" value="1"/>
</dbReference>